<keyword evidence="1" id="KW-0812">Transmembrane</keyword>
<keyword evidence="3" id="KW-1185">Reference proteome</keyword>
<proteinExistence type="predicted"/>
<organism evidence="2 3">
    <name type="scientific">Taibaiella soli</name>
    <dbReference type="NCBI Taxonomy" id="1649169"/>
    <lineage>
        <taxon>Bacteria</taxon>
        <taxon>Pseudomonadati</taxon>
        <taxon>Bacteroidota</taxon>
        <taxon>Chitinophagia</taxon>
        <taxon>Chitinophagales</taxon>
        <taxon>Chitinophagaceae</taxon>
        <taxon>Taibaiella</taxon>
    </lineage>
</organism>
<dbReference type="Proteomes" id="UP000248745">
    <property type="component" value="Unassembled WGS sequence"/>
</dbReference>
<accession>A0A2W2B3T7</accession>
<evidence type="ECO:0000313" key="2">
    <source>
        <dbReference type="EMBL" id="PZF74698.1"/>
    </source>
</evidence>
<sequence>MIPYPVVFIVLGVFMLIVAYIILRRLPLIKAQLEHLKRLHDVSDLKANGIMIDVNLADCEIRDNSYQAIPEADAGTGFPEGIGDLEKYFEVIDALKNPVRDRKLAEIHQSILIFKTKYNNRNMRFISRVLTKDKATISFLLDNQKHTALYVDKTDPTRYFFDLDFLNK</sequence>
<dbReference type="AlphaFoldDB" id="A0A2W2B3T7"/>
<keyword evidence="1" id="KW-0472">Membrane</keyword>
<reference evidence="2 3" key="1">
    <citation type="submission" date="2018-06" db="EMBL/GenBank/DDBJ databases">
        <title>Mucibacter soli gen. nov., sp. nov., a new member of the family Chitinophagaceae producing mucin.</title>
        <authorList>
            <person name="Kim M.-K."/>
            <person name="Park S."/>
            <person name="Kim T.-S."/>
            <person name="Joung Y."/>
            <person name="Han J.-H."/>
            <person name="Kim S.B."/>
        </authorList>
    </citation>
    <scope>NUCLEOTIDE SEQUENCE [LARGE SCALE GENOMIC DNA]</scope>
    <source>
        <strain evidence="2 3">R1-15</strain>
    </source>
</reference>
<evidence type="ECO:0000256" key="1">
    <source>
        <dbReference type="SAM" id="Phobius"/>
    </source>
</evidence>
<protein>
    <submittedName>
        <fullName evidence="2">Uncharacterized protein</fullName>
    </submittedName>
</protein>
<gene>
    <name evidence="2" type="ORF">DN068_00425</name>
</gene>
<evidence type="ECO:0000313" key="3">
    <source>
        <dbReference type="Proteomes" id="UP000248745"/>
    </source>
</evidence>
<dbReference type="EMBL" id="QKTW01000002">
    <property type="protein sequence ID" value="PZF74698.1"/>
    <property type="molecule type" value="Genomic_DNA"/>
</dbReference>
<keyword evidence="1" id="KW-1133">Transmembrane helix</keyword>
<name>A0A2W2B3T7_9BACT</name>
<comment type="caution">
    <text evidence="2">The sequence shown here is derived from an EMBL/GenBank/DDBJ whole genome shotgun (WGS) entry which is preliminary data.</text>
</comment>
<feature type="transmembrane region" description="Helical" evidence="1">
    <location>
        <begin position="6"/>
        <end position="23"/>
    </location>
</feature>